<protein>
    <submittedName>
        <fullName evidence="1">Uncharacterized protein</fullName>
    </submittedName>
</protein>
<name>A0A1G9INE6_9HYPH</name>
<sequence>MTGKRHSQEVEHESDLFYLCPTGQVVDARDLRHVNWHEPLELDA</sequence>
<accession>A0A1G9INE6</accession>
<dbReference type="Proteomes" id="UP000198894">
    <property type="component" value="Unassembled WGS sequence"/>
</dbReference>
<gene>
    <name evidence="1" type="ORF">SAMN05428953_13112</name>
</gene>
<organism evidence="1 2">
    <name type="scientific">Mesorhizobium muleiense</name>
    <dbReference type="NCBI Taxonomy" id="1004279"/>
    <lineage>
        <taxon>Bacteria</taxon>
        <taxon>Pseudomonadati</taxon>
        <taxon>Pseudomonadota</taxon>
        <taxon>Alphaproteobacteria</taxon>
        <taxon>Hyphomicrobiales</taxon>
        <taxon>Phyllobacteriaceae</taxon>
        <taxon>Mesorhizobium</taxon>
    </lineage>
</organism>
<evidence type="ECO:0000313" key="2">
    <source>
        <dbReference type="Proteomes" id="UP000198894"/>
    </source>
</evidence>
<reference evidence="2" key="1">
    <citation type="submission" date="2016-10" db="EMBL/GenBank/DDBJ databases">
        <authorList>
            <person name="Varghese N."/>
            <person name="Submissions S."/>
        </authorList>
    </citation>
    <scope>NUCLEOTIDE SEQUENCE [LARGE SCALE GENOMIC DNA]</scope>
    <source>
        <strain evidence="2">CGMCC 1.11022</strain>
    </source>
</reference>
<keyword evidence="2" id="KW-1185">Reference proteome</keyword>
<dbReference type="AlphaFoldDB" id="A0A1G9INE6"/>
<proteinExistence type="predicted"/>
<evidence type="ECO:0000313" key="1">
    <source>
        <dbReference type="EMBL" id="SDL26625.1"/>
    </source>
</evidence>
<dbReference type="EMBL" id="FNEE01000031">
    <property type="protein sequence ID" value="SDL26625.1"/>
    <property type="molecule type" value="Genomic_DNA"/>
</dbReference>